<accession>A0ABV0VHR7</accession>
<comment type="caution">
    <text evidence="1">The sequence shown here is derived from an EMBL/GenBank/DDBJ whole genome shotgun (WGS) entry which is preliminary data.</text>
</comment>
<dbReference type="Proteomes" id="UP001482620">
    <property type="component" value="Unassembled WGS sequence"/>
</dbReference>
<name>A0ABV0VHR7_9TELE</name>
<organism evidence="1 2">
    <name type="scientific">Ilyodon furcidens</name>
    <name type="common">goldbreast splitfin</name>
    <dbReference type="NCBI Taxonomy" id="33524"/>
    <lineage>
        <taxon>Eukaryota</taxon>
        <taxon>Metazoa</taxon>
        <taxon>Chordata</taxon>
        <taxon>Craniata</taxon>
        <taxon>Vertebrata</taxon>
        <taxon>Euteleostomi</taxon>
        <taxon>Actinopterygii</taxon>
        <taxon>Neopterygii</taxon>
        <taxon>Teleostei</taxon>
        <taxon>Neoteleostei</taxon>
        <taxon>Acanthomorphata</taxon>
        <taxon>Ovalentaria</taxon>
        <taxon>Atherinomorphae</taxon>
        <taxon>Cyprinodontiformes</taxon>
        <taxon>Goodeidae</taxon>
        <taxon>Ilyodon</taxon>
    </lineage>
</organism>
<reference evidence="1 2" key="1">
    <citation type="submission" date="2021-06" db="EMBL/GenBank/DDBJ databases">
        <authorList>
            <person name="Palmer J.M."/>
        </authorList>
    </citation>
    <scope>NUCLEOTIDE SEQUENCE [LARGE SCALE GENOMIC DNA]</scope>
    <source>
        <strain evidence="2">if_2019</strain>
        <tissue evidence="1">Muscle</tissue>
    </source>
</reference>
<keyword evidence="2" id="KW-1185">Reference proteome</keyword>
<evidence type="ECO:0000313" key="2">
    <source>
        <dbReference type="Proteomes" id="UP001482620"/>
    </source>
</evidence>
<gene>
    <name evidence="1" type="ORF">ILYODFUR_025652</name>
</gene>
<proteinExistence type="predicted"/>
<dbReference type="EMBL" id="JAHRIQ010107425">
    <property type="protein sequence ID" value="MEQ2256589.1"/>
    <property type="molecule type" value="Genomic_DNA"/>
</dbReference>
<protein>
    <submittedName>
        <fullName evidence="1">Uncharacterized protein</fullName>
    </submittedName>
</protein>
<sequence length="111" mass="12588">MNRLTFLLPSDLTVLKCQIRNTCSNIKASISFSRTRPESEPLHFHQYMASPHLIPAFRRGHFIWRNNPSIIQHGSASAAAHHNVSASPKLERFHKAQSGSLSFLAIFTLFF</sequence>
<evidence type="ECO:0000313" key="1">
    <source>
        <dbReference type="EMBL" id="MEQ2256589.1"/>
    </source>
</evidence>